<dbReference type="EC" id="3.2.1.-" evidence="12"/>
<feature type="binding site" evidence="9">
    <location>
        <position position="373"/>
    </location>
    <ligand>
        <name>substrate</name>
    </ligand>
</feature>
<evidence type="ECO:0000256" key="5">
    <source>
        <dbReference type="ARBA" id="ARBA00023277"/>
    </source>
</evidence>
<dbReference type="AlphaFoldDB" id="A0A7W7SIE9"/>
<evidence type="ECO:0000256" key="2">
    <source>
        <dbReference type="ARBA" id="ARBA00022801"/>
    </source>
</evidence>
<feature type="binding site" evidence="9">
    <location>
        <position position="345"/>
    </location>
    <ligand>
        <name>substrate</name>
    </ligand>
</feature>
<evidence type="ECO:0000313" key="14">
    <source>
        <dbReference type="Proteomes" id="UP000573327"/>
    </source>
</evidence>
<comment type="similarity">
    <text evidence="12">Belongs to the glycosyl hydrolase family 6.</text>
</comment>
<evidence type="ECO:0000256" key="6">
    <source>
        <dbReference type="ARBA" id="ARBA00023295"/>
    </source>
</evidence>
<evidence type="ECO:0000256" key="3">
    <source>
        <dbReference type="ARBA" id="ARBA00023001"/>
    </source>
</evidence>
<evidence type="ECO:0000256" key="8">
    <source>
        <dbReference type="PIRSR" id="PIRSR001100-1"/>
    </source>
</evidence>
<evidence type="ECO:0000256" key="11">
    <source>
        <dbReference type="PROSITE-ProRule" id="PRU10057"/>
    </source>
</evidence>
<accession>A0A7W7SIE9</accession>
<dbReference type="PANTHER" id="PTHR34876:SF4">
    <property type="entry name" value="1,4-BETA-D-GLUCAN CELLOBIOHYDROLASE C-RELATED"/>
    <property type="match status" value="1"/>
</dbReference>
<feature type="chain" id="PRO_5039745242" description="Glucanase" evidence="12">
    <location>
        <begin position="28"/>
        <end position="431"/>
    </location>
</feature>
<reference evidence="13 14" key="1">
    <citation type="submission" date="2020-08" db="EMBL/GenBank/DDBJ databases">
        <title>Sequencing the genomes of 1000 actinobacteria strains.</title>
        <authorList>
            <person name="Klenk H.-P."/>
        </authorList>
    </citation>
    <scope>NUCLEOTIDE SEQUENCE [LARGE SCALE GENOMIC DNA]</scope>
    <source>
        <strain evidence="13 14">DSM 44786</strain>
    </source>
</reference>
<name>A0A7W7SIE9_9ACTN</name>
<evidence type="ECO:0000256" key="12">
    <source>
        <dbReference type="RuleBase" id="RU361186"/>
    </source>
</evidence>
<dbReference type="Proteomes" id="UP000573327">
    <property type="component" value="Unassembled WGS sequence"/>
</dbReference>
<keyword evidence="4" id="KW-1015">Disulfide bond</keyword>
<feature type="signal peptide" evidence="12">
    <location>
        <begin position="1"/>
        <end position="27"/>
    </location>
</feature>
<gene>
    <name evidence="13" type="ORF">F4556_006570</name>
</gene>
<feature type="binding site" evidence="9">
    <location>
        <position position="235"/>
    </location>
    <ligand>
        <name>substrate</name>
    </ligand>
</feature>
<dbReference type="RefSeq" id="WP_184922713.1">
    <property type="nucleotide sequence ID" value="NZ_JACHJR010000001.1"/>
</dbReference>
<proteinExistence type="inferred from homology"/>
<organism evidence="13 14">
    <name type="scientific">Kitasatospora gansuensis</name>
    <dbReference type="NCBI Taxonomy" id="258050"/>
    <lineage>
        <taxon>Bacteria</taxon>
        <taxon>Bacillati</taxon>
        <taxon>Actinomycetota</taxon>
        <taxon>Actinomycetes</taxon>
        <taxon>Kitasatosporales</taxon>
        <taxon>Streptomycetaceae</taxon>
        <taxon>Kitasatospora</taxon>
    </lineage>
</organism>
<feature type="binding site" evidence="9">
    <location>
        <position position="81"/>
    </location>
    <ligand>
        <name>substrate</name>
    </ligand>
</feature>
<evidence type="ECO:0000256" key="9">
    <source>
        <dbReference type="PIRSR" id="PIRSR001100-2"/>
    </source>
</evidence>
<feature type="active site" evidence="10">
    <location>
        <position position="119"/>
    </location>
</feature>
<evidence type="ECO:0000256" key="10">
    <source>
        <dbReference type="PROSITE-ProRule" id="PRU10056"/>
    </source>
</evidence>
<dbReference type="InterPro" id="IPR001524">
    <property type="entry name" value="Glyco_hydro_6_CS"/>
</dbReference>
<evidence type="ECO:0000313" key="13">
    <source>
        <dbReference type="EMBL" id="MBB4951035.1"/>
    </source>
</evidence>
<dbReference type="PROSITE" id="PS00656">
    <property type="entry name" value="GLYCOSYL_HYDROL_F6_2"/>
    <property type="match status" value="1"/>
</dbReference>
<feature type="active site" description="Proton acceptor" evidence="8">
    <location>
        <position position="379"/>
    </location>
</feature>
<evidence type="ECO:0000256" key="7">
    <source>
        <dbReference type="ARBA" id="ARBA00023326"/>
    </source>
</evidence>
<dbReference type="Gene3D" id="3.20.20.40">
    <property type="entry name" value="1, 4-beta cellobiohydrolase"/>
    <property type="match status" value="1"/>
</dbReference>
<dbReference type="PIRSF" id="PIRSF001100">
    <property type="entry name" value="Beta_cellobiohydrolase"/>
    <property type="match status" value="1"/>
</dbReference>
<dbReference type="PRINTS" id="PR00733">
    <property type="entry name" value="GLHYDRLASE6"/>
</dbReference>
<keyword evidence="6 12" id="KW-0326">Glycosidase</keyword>
<dbReference type="InterPro" id="IPR016288">
    <property type="entry name" value="Beta_cellobiohydrolase"/>
</dbReference>
<dbReference type="PANTHER" id="PTHR34876">
    <property type="match status" value="1"/>
</dbReference>
<dbReference type="EMBL" id="JACHJR010000001">
    <property type="protein sequence ID" value="MBB4951035.1"/>
    <property type="molecule type" value="Genomic_DNA"/>
</dbReference>
<dbReference type="InterPro" id="IPR036434">
    <property type="entry name" value="Beta_cellobiohydrolase_sf"/>
</dbReference>
<dbReference type="GO" id="GO:0030245">
    <property type="term" value="P:cellulose catabolic process"/>
    <property type="evidence" value="ECO:0007669"/>
    <property type="project" value="UniProtKB-KW"/>
</dbReference>
<dbReference type="GO" id="GO:0004553">
    <property type="term" value="F:hydrolase activity, hydrolyzing O-glycosyl compounds"/>
    <property type="evidence" value="ECO:0007669"/>
    <property type="project" value="InterPro"/>
</dbReference>
<feature type="active site" description="Proton donor" evidence="8 11">
    <location>
        <position position="157"/>
    </location>
</feature>
<evidence type="ECO:0000256" key="4">
    <source>
        <dbReference type="ARBA" id="ARBA00023157"/>
    </source>
</evidence>
<protein>
    <recommendedName>
        <fullName evidence="12">Glucanase</fullName>
        <ecNumber evidence="12">3.2.1.-</ecNumber>
    </recommendedName>
</protein>
<keyword evidence="1 12" id="KW-0732">Signal</keyword>
<keyword evidence="14" id="KW-1185">Reference proteome</keyword>
<dbReference type="Pfam" id="PF01341">
    <property type="entry name" value="Glyco_hydro_6"/>
    <property type="match status" value="1"/>
</dbReference>
<keyword evidence="5 12" id="KW-0119">Carbohydrate metabolism</keyword>
<keyword evidence="7 12" id="KW-0624">Polysaccharide degradation</keyword>
<feature type="binding site" evidence="9">
    <location>
        <position position="208"/>
    </location>
    <ligand>
        <name>substrate</name>
    </ligand>
</feature>
<keyword evidence="2 12" id="KW-0378">Hydrolase</keyword>
<sequence>MRPRIPRTLLPAALAALLTAVAVPVQAEAQQATGHTLPAGTRFYVDPQSDAAKQAVRYLRGHDFAGAAAMAKLASWPEADWFTDGTPAEVEVRARSLTRRAALTGTVPVLVAYNVPLRDCSQYSSGGAQSDAEYQAWIAALARGLGKSKAVIVLEPDALANLPTDCGPDSDPTGAITAGRMADLRYAIDVLERQPNTVVYLDAGNSHWQSVGNAAKRLLDAGVERTQGFSLNVSNFFATGLSDHYGTWVSKCLWYATKGPEAARGHTDWCASQYYSPTAPNDGQPGNSVNADDPSTWHWTDQWFEQNAGTAPLNALTHFVVDTSRNGQGGWTPPAGKYPGDPQTWCNPPGRGIGNRPTADTGTPLVDAYLWIKTVGQSDGQCNRNIPGGTIDPEYGSVDPAAGAWWPEQAMTLVRNANPPLTFAPFGRPAA</sequence>
<evidence type="ECO:0000256" key="1">
    <source>
        <dbReference type="ARBA" id="ARBA00022729"/>
    </source>
</evidence>
<keyword evidence="3 12" id="KW-0136">Cellulose degradation</keyword>
<dbReference type="SUPFAM" id="SSF51989">
    <property type="entry name" value="Glycosyl hydrolases family 6, cellulases"/>
    <property type="match status" value="1"/>
</dbReference>
<dbReference type="PROSITE" id="PS00655">
    <property type="entry name" value="GLYCOSYL_HYDROL_F6_1"/>
    <property type="match status" value="1"/>
</dbReference>
<comment type="caution">
    <text evidence="13">The sequence shown here is derived from an EMBL/GenBank/DDBJ whole genome shotgun (WGS) entry which is preliminary data.</text>
</comment>